<proteinExistence type="predicted"/>
<sequence>MPPSPARRLEAEKTVEGVGDGRAAVARGLDLGLGVLALRLGGVVGTADVGELVADAVDDDVGVQGVLLALGDNRVGGKEGALVRLAARAAELEVDSGSAGTEVSGATGIASIGVVASVVVVVPGIVVVVVVAAGVKGARQRGGRVGVLGVGAGNGRVDEGHDAAEGLGGGERGVAADVGDAGGEGVEVLLGGDEALGGVEDVGAVAESGDLVGKLKLGAGVGGAEESAGDASGERGGFAGGAGLESGDGCYGGLLLAEAGFDGGQDGGEEEELGVRHVAERLGVLGVFWK</sequence>
<keyword evidence="1" id="KW-1133">Transmembrane helix</keyword>
<keyword evidence="3" id="KW-1185">Reference proteome</keyword>
<feature type="transmembrane region" description="Helical" evidence="1">
    <location>
        <begin position="109"/>
        <end position="135"/>
    </location>
</feature>
<accession>A0AA37GPA7</accession>
<evidence type="ECO:0000313" key="2">
    <source>
        <dbReference type="EMBL" id="GJC84315.1"/>
    </source>
</evidence>
<name>A0AA37GPA7_9PEZI</name>
<protein>
    <submittedName>
        <fullName evidence="2">Uncharacterized protein</fullName>
    </submittedName>
</protein>
<evidence type="ECO:0000313" key="3">
    <source>
        <dbReference type="Proteomes" id="UP001055172"/>
    </source>
</evidence>
<evidence type="ECO:0000256" key="1">
    <source>
        <dbReference type="SAM" id="Phobius"/>
    </source>
</evidence>
<dbReference type="EMBL" id="BPPX01000014">
    <property type="protein sequence ID" value="GJC84315.1"/>
    <property type="molecule type" value="Genomic_DNA"/>
</dbReference>
<organism evidence="2 3">
    <name type="scientific">Colletotrichum liriopes</name>
    <dbReference type="NCBI Taxonomy" id="708192"/>
    <lineage>
        <taxon>Eukaryota</taxon>
        <taxon>Fungi</taxon>
        <taxon>Dikarya</taxon>
        <taxon>Ascomycota</taxon>
        <taxon>Pezizomycotina</taxon>
        <taxon>Sordariomycetes</taxon>
        <taxon>Hypocreomycetidae</taxon>
        <taxon>Glomerellales</taxon>
        <taxon>Glomerellaceae</taxon>
        <taxon>Colletotrichum</taxon>
        <taxon>Colletotrichum spaethianum species complex</taxon>
    </lineage>
</organism>
<dbReference type="AlphaFoldDB" id="A0AA37GPA7"/>
<dbReference type="Proteomes" id="UP001055172">
    <property type="component" value="Unassembled WGS sequence"/>
</dbReference>
<keyword evidence="1" id="KW-0472">Membrane</keyword>
<gene>
    <name evidence="2" type="ORF">ColLi_07154</name>
</gene>
<reference evidence="2 3" key="1">
    <citation type="submission" date="2021-07" db="EMBL/GenBank/DDBJ databases">
        <title>Genome data of Colletotrichum spaethianum.</title>
        <authorList>
            <person name="Utami Y.D."/>
            <person name="Hiruma K."/>
        </authorList>
    </citation>
    <scope>NUCLEOTIDE SEQUENCE [LARGE SCALE GENOMIC DNA]</scope>
    <source>
        <strain evidence="2 3">MAFF 242679</strain>
    </source>
</reference>
<comment type="caution">
    <text evidence="2">The sequence shown here is derived from an EMBL/GenBank/DDBJ whole genome shotgun (WGS) entry which is preliminary data.</text>
</comment>
<keyword evidence="1" id="KW-0812">Transmembrane</keyword>